<sequence length="281" mass="31501">QGLKSGFESCWHPHFGTDTISAEEPTVLSLWNSRKTADFLKQGIVKLSQIEQDDLKFDGDMTSPLTGLARQWLQIEKVKNHDSSVYLDKAGLAEQLAKFNYPLHFIDFETSTAALPFFKGMVPYETIAFQFSQHTLHENGTVEHKTQFLGVTPGSFPNFDFVRALKQALTSDEGTIFCYSKHENTVLTHILLQLERSGEQDKAGLIDFIKTITKSSKDIVPGWQGKRVMVDMLELVKGYYYDPVTGGSNSIKDVLPAMLARCTMLQSIYSLPVYGTVTMPS</sequence>
<reference evidence="2 3" key="1">
    <citation type="submission" date="2023-07" db="EMBL/GenBank/DDBJ databases">
        <title>Alkalimonas sp., MEB108 novel, alkaliphilic bacterium isolated from Lonar Lake, India.</title>
        <authorList>
            <person name="Joshi A."/>
            <person name="Thite S."/>
        </authorList>
    </citation>
    <scope>NUCLEOTIDE SEQUENCE [LARGE SCALE GENOMIC DNA]</scope>
    <source>
        <strain evidence="2 3">MEB108</strain>
    </source>
</reference>
<organism evidence="2 3">
    <name type="scientific">Alkalimonas cellulosilytica</name>
    <dbReference type="NCBI Taxonomy" id="3058395"/>
    <lineage>
        <taxon>Bacteria</taxon>
        <taxon>Pseudomonadati</taxon>
        <taxon>Pseudomonadota</taxon>
        <taxon>Gammaproteobacteria</taxon>
        <taxon>Alkalimonas</taxon>
    </lineage>
</organism>
<gene>
    <name evidence="2" type="ORF">QWY20_18260</name>
</gene>
<dbReference type="InterPro" id="IPR021301">
    <property type="entry name" value="DUF2779"/>
</dbReference>
<name>A0ABU7JAT6_9GAMM</name>
<evidence type="ECO:0000259" key="1">
    <source>
        <dbReference type="Pfam" id="PF11074"/>
    </source>
</evidence>
<dbReference type="EMBL" id="JAUHLI010000035">
    <property type="protein sequence ID" value="MEE2003393.1"/>
    <property type="molecule type" value="Genomic_DNA"/>
</dbReference>
<keyword evidence="3" id="KW-1185">Reference proteome</keyword>
<feature type="non-terminal residue" evidence="2">
    <location>
        <position position="1"/>
    </location>
</feature>
<proteinExistence type="predicted"/>
<dbReference type="Proteomes" id="UP001336314">
    <property type="component" value="Unassembled WGS sequence"/>
</dbReference>
<protein>
    <submittedName>
        <fullName evidence="2">DUF2779 domain-containing protein</fullName>
    </submittedName>
</protein>
<evidence type="ECO:0000313" key="3">
    <source>
        <dbReference type="Proteomes" id="UP001336314"/>
    </source>
</evidence>
<dbReference type="RefSeq" id="WP_330130413.1">
    <property type="nucleotide sequence ID" value="NZ_JAUHLI010000035.1"/>
</dbReference>
<feature type="domain" description="DUF2779" evidence="1">
    <location>
        <begin position="104"/>
        <end position="250"/>
    </location>
</feature>
<accession>A0ABU7JAT6</accession>
<dbReference type="Pfam" id="PF11074">
    <property type="entry name" value="DUF2779"/>
    <property type="match status" value="1"/>
</dbReference>
<evidence type="ECO:0000313" key="2">
    <source>
        <dbReference type="EMBL" id="MEE2003393.1"/>
    </source>
</evidence>
<comment type="caution">
    <text evidence="2">The sequence shown here is derived from an EMBL/GenBank/DDBJ whole genome shotgun (WGS) entry which is preliminary data.</text>
</comment>